<dbReference type="GeneID" id="74943500"/>
<protein>
    <submittedName>
        <fullName evidence="1">Uncharacterized protein</fullName>
    </submittedName>
</protein>
<gene>
    <name evidence="1" type="ORF">N0B31_13720</name>
</gene>
<sequence length="477" mass="52990">MSEQEVHRTVSELRVEERVASDLEITEEEYRSEFDVSGSLDVVAKPDKRAVRDRERRPRHVLDAARSLADADGGNVFGRDEYPGTGMYLGVSNQLPADESWTDRIEVDGVPENGTVEFDVDWDAAEAQRVLADNDATVFTHEYDIASYPRDRLPIVVRARLYRDAVELVRDDDGSGDASDNLRRRQELEGLAALLIEIEHRDVRDGGRLELSTLKIDMSRTFPQIDFDPKRDATYDPENKRVEWRDRTASPGETAQYVVLGPITELLDIGEVTATLEGRVRNRTLSGTRIEGAYDVAGDQFVDTGRVDVDHVVELSYDIHIDTRALSGEATKTTRSSITVSTTPTDLYEELVSICRQEGIQIRRQKAVGDAELAADRDALFRVEDENRGELAIKREYGDEGVVHAEITVEGVFTPQSERSEVSAFGDSEDRLVRADQGALGENGRATAEVVARSASSDLNSRLIGTLEGAFNRGGSQ</sequence>
<keyword evidence="2" id="KW-1185">Reference proteome</keyword>
<evidence type="ECO:0000313" key="2">
    <source>
        <dbReference type="Proteomes" id="UP001057580"/>
    </source>
</evidence>
<dbReference type="EMBL" id="CP104003">
    <property type="protein sequence ID" value="UWM53196.1"/>
    <property type="molecule type" value="Genomic_DNA"/>
</dbReference>
<reference evidence="1" key="1">
    <citation type="submission" date="2022-09" db="EMBL/GenBank/DDBJ databases">
        <title>Diverse halophilic archaea isolated from saline environments.</title>
        <authorList>
            <person name="Cui H.-L."/>
        </authorList>
    </citation>
    <scope>NUCLEOTIDE SEQUENCE</scope>
    <source>
        <strain evidence="1">ZS-35-S2</strain>
    </source>
</reference>
<dbReference type="KEGG" id="ssai:N0B31_13720"/>
<dbReference type="Proteomes" id="UP001057580">
    <property type="component" value="Chromosome"/>
</dbReference>
<evidence type="ECO:0000313" key="1">
    <source>
        <dbReference type="EMBL" id="UWM53196.1"/>
    </source>
</evidence>
<dbReference type="RefSeq" id="WP_260592191.1">
    <property type="nucleotide sequence ID" value="NZ_CP104003.1"/>
</dbReference>
<organism evidence="1 2">
    <name type="scientific">Salinirubellus salinus</name>
    <dbReference type="NCBI Taxonomy" id="1364945"/>
    <lineage>
        <taxon>Archaea</taxon>
        <taxon>Methanobacteriati</taxon>
        <taxon>Methanobacteriota</taxon>
        <taxon>Stenosarchaea group</taxon>
        <taxon>Halobacteria</taxon>
        <taxon>Halobacteriales</taxon>
        <taxon>Natronomonadaceae</taxon>
        <taxon>Salinirubellus</taxon>
    </lineage>
</organism>
<proteinExistence type="predicted"/>
<dbReference type="AlphaFoldDB" id="A0A9E7R024"/>
<accession>A0A9E7R024</accession>
<name>A0A9E7R024_9EURY</name>